<evidence type="ECO:0000313" key="2">
    <source>
        <dbReference type="EMBL" id="PZW36711.1"/>
    </source>
</evidence>
<name>A0A326UG09_THEHA</name>
<dbReference type="AlphaFoldDB" id="A0A326UG09"/>
<protein>
    <recommendedName>
        <fullName evidence="4">PD-(D/E)XK nuclease superfamily protein</fullName>
    </recommendedName>
</protein>
<keyword evidence="1" id="KW-0812">Transmembrane</keyword>
<evidence type="ECO:0008006" key="4">
    <source>
        <dbReference type="Google" id="ProtNLM"/>
    </source>
</evidence>
<accession>A0A326UG09</accession>
<evidence type="ECO:0000256" key="1">
    <source>
        <dbReference type="SAM" id="Phobius"/>
    </source>
</evidence>
<feature type="transmembrane region" description="Helical" evidence="1">
    <location>
        <begin position="114"/>
        <end position="135"/>
    </location>
</feature>
<keyword evidence="1" id="KW-0472">Membrane</keyword>
<sequence length="137" mass="15695">MIDNIDNTPRPPQSQRLFTASEIAQFEYCPLSWWYEHFGPTARADTEELFARLVELEHEYGSQAPSLPEYQVIEQLLLRQNAFNEGIHQHINYDHGPQRGLKAHSSSNDLLHRLTLIALCMLLIAIILIVAGLFLGR</sequence>
<dbReference type="OrthoDB" id="166728at2"/>
<keyword evidence="1" id="KW-1133">Transmembrane helix</keyword>
<organism evidence="2 3">
    <name type="scientific">Thermosporothrix hazakensis</name>
    <dbReference type="NCBI Taxonomy" id="644383"/>
    <lineage>
        <taxon>Bacteria</taxon>
        <taxon>Bacillati</taxon>
        <taxon>Chloroflexota</taxon>
        <taxon>Ktedonobacteria</taxon>
        <taxon>Ktedonobacterales</taxon>
        <taxon>Thermosporotrichaceae</taxon>
        <taxon>Thermosporothrix</taxon>
    </lineage>
</organism>
<reference evidence="2 3" key="1">
    <citation type="submission" date="2018-06" db="EMBL/GenBank/DDBJ databases">
        <title>Genomic Encyclopedia of Archaeal and Bacterial Type Strains, Phase II (KMG-II): from individual species to whole genera.</title>
        <authorList>
            <person name="Goeker M."/>
        </authorList>
    </citation>
    <scope>NUCLEOTIDE SEQUENCE [LARGE SCALE GENOMIC DNA]</scope>
    <source>
        <strain evidence="2 3">ATCC BAA-1881</strain>
    </source>
</reference>
<proteinExistence type="predicted"/>
<gene>
    <name evidence="2" type="ORF">EI42_00892</name>
</gene>
<dbReference type="Proteomes" id="UP000248806">
    <property type="component" value="Unassembled WGS sequence"/>
</dbReference>
<dbReference type="EMBL" id="QKUF01000001">
    <property type="protein sequence ID" value="PZW36711.1"/>
    <property type="molecule type" value="Genomic_DNA"/>
</dbReference>
<keyword evidence="3" id="KW-1185">Reference proteome</keyword>
<evidence type="ECO:0000313" key="3">
    <source>
        <dbReference type="Proteomes" id="UP000248806"/>
    </source>
</evidence>
<dbReference type="RefSeq" id="WP_111319188.1">
    <property type="nucleotide sequence ID" value="NZ_BIFX01000001.1"/>
</dbReference>
<comment type="caution">
    <text evidence="2">The sequence shown here is derived from an EMBL/GenBank/DDBJ whole genome shotgun (WGS) entry which is preliminary data.</text>
</comment>